<dbReference type="AlphaFoldDB" id="A0A553HIT2"/>
<dbReference type="PANTHER" id="PTHR33048">
    <property type="entry name" value="PTH11-LIKE INTEGRAL MEMBRANE PROTEIN (AFU_ORTHOLOGUE AFUA_5G11245)"/>
    <property type="match status" value="1"/>
</dbReference>
<evidence type="ECO:0000256" key="4">
    <source>
        <dbReference type="ARBA" id="ARBA00023136"/>
    </source>
</evidence>
<dbReference type="EMBL" id="VFLP01000115">
    <property type="protein sequence ID" value="TRX87848.1"/>
    <property type="molecule type" value="Genomic_DNA"/>
</dbReference>
<comment type="similarity">
    <text evidence="5">Belongs to the SAT4 family.</text>
</comment>
<evidence type="ECO:0000313" key="8">
    <source>
        <dbReference type="EMBL" id="TRX87848.1"/>
    </source>
</evidence>
<dbReference type="PANTHER" id="PTHR33048:SF47">
    <property type="entry name" value="INTEGRAL MEMBRANE PROTEIN-RELATED"/>
    <property type="match status" value="1"/>
</dbReference>
<evidence type="ECO:0000256" key="3">
    <source>
        <dbReference type="ARBA" id="ARBA00022989"/>
    </source>
</evidence>
<evidence type="ECO:0000256" key="1">
    <source>
        <dbReference type="ARBA" id="ARBA00004141"/>
    </source>
</evidence>
<comment type="caution">
    <text evidence="8">The sequence shown here is derived from an EMBL/GenBank/DDBJ whole genome shotgun (WGS) entry which is preliminary data.</text>
</comment>
<feature type="transmembrane region" description="Helical" evidence="6">
    <location>
        <begin position="29"/>
        <end position="47"/>
    </location>
</feature>
<keyword evidence="2 6" id="KW-0812">Transmembrane</keyword>
<evidence type="ECO:0000256" key="6">
    <source>
        <dbReference type="SAM" id="Phobius"/>
    </source>
</evidence>
<evidence type="ECO:0000256" key="2">
    <source>
        <dbReference type="ARBA" id="ARBA00022692"/>
    </source>
</evidence>
<dbReference type="GO" id="GO:0016020">
    <property type="term" value="C:membrane"/>
    <property type="evidence" value="ECO:0007669"/>
    <property type="project" value="UniProtKB-SubCell"/>
</dbReference>
<dbReference type="Proteomes" id="UP000319160">
    <property type="component" value="Unassembled WGS sequence"/>
</dbReference>
<feature type="domain" description="Rhodopsin" evidence="7">
    <location>
        <begin position="64"/>
        <end position="159"/>
    </location>
</feature>
<feature type="transmembrane region" description="Helical" evidence="6">
    <location>
        <begin position="97"/>
        <end position="117"/>
    </location>
</feature>
<sequence>MMMSDQMPALDPPEGVLSNFQNPPTRQPLLIIASTITLLLTLGGIGARTYTRAAIMRKFDSTDSTSAINVVSDFTILITPLASIWQLQMPTRKKMSVAAVFGVGVLANVTSIIRLYYSVKLTRTIDITWAIVPVASWALGEFTTVILVACFPYFPRLFQHFFPKNKNTGYLDFKDSARSASKSGNPGHRTGHWHDSSTALAASRMREDTMLGDGIRLENQVRKASASDQGPSS</sequence>
<proteinExistence type="inferred from homology"/>
<feature type="transmembrane region" description="Helical" evidence="6">
    <location>
        <begin position="129"/>
        <end position="154"/>
    </location>
</feature>
<keyword evidence="3 6" id="KW-1133">Transmembrane helix</keyword>
<comment type="subcellular location">
    <subcellularLocation>
        <location evidence="1">Membrane</location>
        <topology evidence="1">Multi-pass membrane protein</topology>
    </subcellularLocation>
</comment>
<feature type="transmembrane region" description="Helical" evidence="6">
    <location>
        <begin position="67"/>
        <end position="85"/>
    </location>
</feature>
<keyword evidence="4 6" id="KW-0472">Membrane</keyword>
<dbReference type="Pfam" id="PF20684">
    <property type="entry name" value="Fung_rhodopsin"/>
    <property type="match status" value="1"/>
</dbReference>
<accession>A0A553HIT2</accession>
<dbReference type="InterPro" id="IPR049326">
    <property type="entry name" value="Rhodopsin_dom_fungi"/>
</dbReference>
<reference evidence="9" key="1">
    <citation type="submission" date="2019-06" db="EMBL/GenBank/DDBJ databases">
        <title>Draft genome sequence of the griseofulvin-producing fungus Xylaria cubensis strain G536.</title>
        <authorList>
            <person name="Mead M.E."/>
            <person name="Raja H.A."/>
            <person name="Steenwyk J.L."/>
            <person name="Knowles S.L."/>
            <person name="Oberlies N.H."/>
            <person name="Rokas A."/>
        </authorList>
    </citation>
    <scope>NUCLEOTIDE SEQUENCE [LARGE SCALE GENOMIC DNA]</scope>
    <source>
        <strain evidence="9">G536</strain>
    </source>
</reference>
<dbReference type="STRING" id="2512241.A0A553HIT2"/>
<dbReference type="OrthoDB" id="5401779at2759"/>
<dbReference type="InterPro" id="IPR052337">
    <property type="entry name" value="SAT4-like"/>
</dbReference>
<gene>
    <name evidence="8" type="ORF">FHL15_011266</name>
</gene>
<organism evidence="8 9">
    <name type="scientific">Xylaria flabelliformis</name>
    <dbReference type="NCBI Taxonomy" id="2512241"/>
    <lineage>
        <taxon>Eukaryota</taxon>
        <taxon>Fungi</taxon>
        <taxon>Dikarya</taxon>
        <taxon>Ascomycota</taxon>
        <taxon>Pezizomycotina</taxon>
        <taxon>Sordariomycetes</taxon>
        <taxon>Xylariomycetidae</taxon>
        <taxon>Xylariales</taxon>
        <taxon>Xylariaceae</taxon>
        <taxon>Xylaria</taxon>
    </lineage>
</organism>
<evidence type="ECO:0000313" key="9">
    <source>
        <dbReference type="Proteomes" id="UP000319160"/>
    </source>
</evidence>
<keyword evidence="9" id="KW-1185">Reference proteome</keyword>
<evidence type="ECO:0000259" key="7">
    <source>
        <dbReference type="Pfam" id="PF20684"/>
    </source>
</evidence>
<name>A0A553HIT2_9PEZI</name>
<protein>
    <recommendedName>
        <fullName evidence="7">Rhodopsin domain-containing protein</fullName>
    </recommendedName>
</protein>
<evidence type="ECO:0000256" key="5">
    <source>
        <dbReference type="ARBA" id="ARBA00038359"/>
    </source>
</evidence>